<evidence type="ECO:0000313" key="1">
    <source>
        <dbReference type="EMBL" id="NMD88009.1"/>
    </source>
</evidence>
<gene>
    <name evidence="1" type="ORF">HF882_15585</name>
</gene>
<dbReference type="AlphaFoldDB" id="A0A848B356"/>
<accession>A0A848B356</accession>
<dbReference type="Proteomes" id="UP000576225">
    <property type="component" value="Unassembled WGS sequence"/>
</dbReference>
<evidence type="ECO:0000313" key="2">
    <source>
        <dbReference type="Proteomes" id="UP000576225"/>
    </source>
</evidence>
<name>A0A848B356_9BACT</name>
<reference evidence="1 2" key="1">
    <citation type="submission" date="2020-04" db="EMBL/GenBank/DDBJ databases">
        <authorList>
            <person name="Hitch T.C.A."/>
            <person name="Wylensek D."/>
            <person name="Clavel T."/>
        </authorList>
    </citation>
    <scope>NUCLEOTIDE SEQUENCE [LARGE SCALE GENOMIC DNA]</scope>
    <source>
        <strain evidence="1 2">COR2-253-APC-1A</strain>
    </source>
</reference>
<comment type="caution">
    <text evidence="1">The sequence shown here is derived from an EMBL/GenBank/DDBJ whole genome shotgun (WGS) entry which is preliminary data.</text>
</comment>
<dbReference type="EMBL" id="JABAEW010000035">
    <property type="protein sequence ID" value="NMD88009.1"/>
    <property type="molecule type" value="Genomic_DNA"/>
</dbReference>
<sequence length="95" mass="10668">MPQKATKILEFSAPNSGKKSCGNLLVFRFNFQSTAQNYTSLMEKSNCFSRKNYLSSKNKIDFLLPEASCDGEACRFEGRRVCPPCRAADLVRYAA</sequence>
<proteinExistence type="predicted"/>
<organism evidence="1 2">
    <name type="scientific">Victivallis vadensis</name>
    <dbReference type="NCBI Taxonomy" id="172901"/>
    <lineage>
        <taxon>Bacteria</taxon>
        <taxon>Pseudomonadati</taxon>
        <taxon>Lentisphaerota</taxon>
        <taxon>Lentisphaeria</taxon>
        <taxon>Victivallales</taxon>
        <taxon>Victivallaceae</taxon>
        <taxon>Victivallis</taxon>
    </lineage>
</organism>
<protein>
    <submittedName>
        <fullName evidence="1">Uncharacterized protein</fullName>
    </submittedName>
</protein>
<dbReference type="RefSeq" id="WP_168963275.1">
    <property type="nucleotide sequence ID" value="NZ_JABAEW010000035.1"/>
</dbReference>